<feature type="domain" description="RNA polymerase sigma-70 region 2" evidence="6">
    <location>
        <begin position="33"/>
        <end position="95"/>
    </location>
</feature>
<dbReference type="SUPFAM" id="SSF88659">
    <property type="entry name" value="Sigma3 and sigma4 domains of RNA polymerase sigma factors"/>
    <property type="match status" value="1"/>
</dbReference>
<keyword evidence="5" id="KW-0804">Transcription</keyword>
<evidence type="ECO:0000256" key="1">
    <source>
        <dbReference type="ARBA" id="ARBA00010641"/>
    </source>
</evidence>
<evidence type="ECO:0000259" key="7">
    <source>
        <dbReference type="Pfam" id="PF08281"/>
    </source>
</evidence>
<sequence>MAFLHHNIMKEEDDAALIQEYKHSGKLDVLAALYQRYMNLVYGVCLRYFDEETSKDAVMQIFEELIAKLKQHEVQNFKSWLHVLTRNYCLMRLRSMKNREGRVISIDLMENDSFQHHESGVSVEAHLQDMERCLETLPEEQKRSVDLFYLKEKSYREVADMTGYEMNKVKSYIQNGKRNLKICMEQQHASQA</sequence>
<dbReference type="GO" id="GO:0016987">
    <property type="term" value="F:sigma factor activity"/>
    <property type="evidence" value="ECO:0007669"/>
    <property type="project" value="UniProtKB-KW"/>
</dbReference>
<gene>
    <name evidence="8" type="ORF">GO495_26590</name>
</gene>
<dbReference type="EMBL" id="WRXO01000010">
    <property type="protein sequence ID" value="MVT44191.1"/>
    <property type="molecule type" value="Genomic_DNA"/>
</dbReference>
<keyword evidence="3" id="KW-0731">Sigma factor</keyword>
<feature type="domain" description="RNA polymerase sigma factor 70 region 4 type 2" evidence="7">
    <location>
        <begin position="128"/>
        <end position="180"/>
    </location>
</feature>
<evidence type="ECO:0000256" key="4">
    <source>
        <dbReference type="ARBA" id="ARBA00023125"/>
    </source>
</evidence>
<dbReference type="PANTHER" id="PTHR43133:SF8">
    <property type="entry name" value="RNA POLYMERASE SIGMA FACTOR HI_1459-RELATED"/>
    <property type="match status" value="1"/>
</dbReference>
<dbReference type="Gene3D" id="1.10.1740.10">
    <property type="match status" value="1"/>
</dbReference>
<dbReference type="InterPro" id="IPR013324">
    <property type="entry name" value="RNA_pol_sigma_r3/r4-like"/>
</dbReference>
<dbReference type="InterPro" id="IPR014284">
    <property type="entry name" value="RNA_pol_sigma-70_dom"/>
</dbReference>
<proteinExistence type="inferred from homology"/>
<dbReference type="Pfam" id="PF08281">
    <property type="entry name" value="Sigma70_r4_2"/>
    <property type="match status" value="1"/>
</dbReference>
<dbReference type="GO" id="GO:0003677">
    <property type="term" value="F:DNA binding"/>
    <property type="evidence" value="ECO:0007669"/>
    <property type="project" value="UniProtKB-KW"/>
</dbReference>
<dbReference type="Gene3D" id="1.10.10.10">
    <property type="entry name" value="Winged helix-like DNA-binding domain superfamily/Winged helix DNA-binding domain"/>
    <property type="match status" value="1"/>
</dbReference>
<name>A0A6N8JI74_9BACT</name>
<dbReference type="InterPro" id="IPR013325">
    <property type="entry name" value="RNA_pol_sigma_r2"/>
</dbReference>
<evidence type="ECO:0000259" key="6">
    <source>
        <dbReference type="Pfam" id="PF04542"/>
    </source>
</evidence>
<dbReference type="GO" id="GO:0006352">
    <property type="term" value="P:DNA-templated transcription initiation"/>
    <property type="evidence" value="ECO:0007669"/>
    <property type="project" value="InterPro"/>
</dbReference>
<dbReference type="AlphaFoldDB" id="A0A6N8JI74"/>
<reference evidence="8 9" key="1">
    <citation type="submission" date="2019-12" db="EMBL/GenBank/DDBJ databases">
        <title>The draft genomic sequence of strain Chitinophaga oryziterrae JCM 16595.</title>
        <authorList>
            <person name="Zhang X."/>
        </authorList>
    </citation>
    <scope>NUCLEOTIDE SEQUENCE [LARGE SCALE GENOMIC DNA]</scope>
    <source>
        <strain evidence="8 9">JCM 16595</strain>
    </source>
</reference>
<dbReference type="Proteomes" id="UP000468388">
    <property type="component" value="Unassembled WGS sequence"/>
</dbReference>
<dbReference type="OrthoDB" id="1116873at2"/>
<dbReference type="InterPro" id="IPR039425">
    <property type="entry name" value="RNA_pol_sigma-70-like"/>
</dbReference>
<dbReference type="SUPFAM" id="SSF88946">
    <property type="entry name" value="Sigma2 domain of RNA polymerase sigma factors"/>
    <property type="match status" value="1"/>
</dbReference>
<keyword evidence="9" id="KW-1185">Reference proteome</keyword>
<dbReference type="InterPro" id="IPR013249">
    <property type="entry name" value="RNA_pol_sigma70_r4_t2"/>
</dbReference>
<evidence type="ECO:0000256" key="2">
    <source>
        <dbReference type="ARBA" id="ARBA00023015"/>
    </source>
</evidence>
<dbReference type="PANTHER" id="PTHR43133">
    <property type="entry name" value="RNA POLYMERASE ECF-TYPE SIGMA FACTO"/>
    <property type="match status" value="1"/>
</dbReference>
<evidence type="ECO:0000313" key="8">
    <source>
        <dbReference type="EMBL" id="MVT44191.1"/>
    </source>
</evidence>
<dbReference type="InterPro" id="IPR036388">
    <property type="entry name" value="WH-like_DNA-bd_sf"/>
</dbReference>
<keyword evidence="4" id="KW-0238">DNA-binding</keyword>
<protein>
    <submittedName>
        <fullName evidence="8">Sigma-70 family RNA polymerase sigma factor</fullName>
    </submittedName>
</protein>
<dbReference type="NCBIfam" id="TIGR02937">
    <property type="entry name" value="sigma70-ECF"/>
    <property type="match status" value="1"/>
</dbReference>
<evidence type="ECO:0000256" key="5">
    <source>
        <dbReference type="ARBA" id="ARBA00023163"/>
    </source>
</evidence>
<dbReference type="InterPro" id="IPR007627">
    <property type="entry name" value="RNA_pol_sigma70_r2"/>
</dbReference>
<evidence type="ECO:0000313" key="9">
    <source>
        <dbReference type="Proteomes" id="UP000468388"/>
    </source>
</evidence>
<comment type="similarity">
    <text evidence="1">Belongs to the sigma-70 factor family. ECF subfamily.</text>
</comment>
<comment type="caution">
    <text evidence="8">The sequence shown here is derived from an EMBL/GenBank/DDBJ whole genome shotgun (WGS) entry which is preliminary data.</text>
</comment>
<dbReference type="Pfam" id="PF04542">
    <property type="entry name" value="Sigma70_r2"/>
    <property type="match status" value="1"/>
</dbReference>
<organism evidence="8 9">
    <name type="scientific">Chitinophaga oryziterrae</name>
    <dbReference type="NCBI Taxonomy" id="1031224"/>
    <lineage>
        <taxon>Bacteria</taxon>
        <taxon>Pseudomonadati</taxon>
        <taxon>Bacteroidota</taxon>
        <taxon>Chitinophagia</taxon>
        <taxon>Chitinophagales</taxon>
        <taxon>Chitinophagaceae</taxon>
        <taxon>Chitinophaga</taxon>
    </lineage>
</organism>
<keyword evidence="2" id="KW-0805">Transcription regulation</keyword>
<evidence type="ECO:0000256" key="3">
    <source>
        <dbReference type="ARBA" id="ARBA00023082"/>
    </source>
</evidence>
<accession>A0A6N8JI74</accession>